<evidence type="ECO:0000256" key="3">
    <source>
        <dbReference type="ARBA" id="ARBA00022741"/>
    </source>
</evidence>
<dbReference type="Gene3D" id="3.40.50.300">
    <property type="entry name" value="P-loop containing nucleotide triphosphate hydrolases"/>
    <property type="match status" value="1"/>
</dbReference>
<dbReference type="Gene3D" id="1.10.1420.10">
    <property type="match status" value="2"/>
</dbReference>
<dbReference type="GO" id="GO:0140664">
    <property type="term" value="F:ATP-dependent DNA damage sensor activity"/>
    <property type="evidence" value="ECO:0007669"/>
    <property type="project" value="InterPro"/>
</dbReference>
<dbReference type="FunFam" id="3.40.1170.10:FF:000001">
    <property type="entry name" value="DNA mismatch repair protein MutS"/>
    <property type="match status" value="1"/>
</dbReference>
<dbReference type="InterPro" id="IPR007861">
    <property type="entry name" value="DNA_mismatch_repair_MutS_clamp"/>
</dbReference>
<feature type="domain" description="DNA mismatch repair proteins mutS family" evidence="12">
    <location>
        <begin position="788"/>
        <end position="804"/>
    </location>
</feature>
<evidence type="ECO:0000256" key="4">
    <source>
        <dbReference type="ARBA" id="ARBA00022763"/>
    </source>
</evidence>
<feature type="region of interest" description="Disordered" evidence="11">
    <location>
        <begin position="66"/>
        <end position="90"/>
    </location>
</feature>
<feature type="compositionally biased region" description="Polar residues" evidence="11">
    <location>
        <begin position="14"/>
        <end position="35"/>
    </location>
</feature>
<evidence type="ECO:0000259" key="12">
    <source>
        <dbReference type="PROSITE" id="PS00486"/>
    </source>
</evidence>
<dbReference type="SUPFAM" id="SSF52540">
    <property type="entry name" value="P-loop containing nucleoside triphosphate hydrolases"/>
    <property type="match status" value="1"/>
</dbReference>
<dbReference type="SUPFAM" id="SSF48334">
    <property type="entry name" value="DNA repair protein MutS, domain III"/>
    <property type="match status" value="1"/>
</dbReference>
<dbReference type="Pfam" id="PF01624">
    <property type="entry name" value="MutS_I"/>
    <property type="match status" value="1"/>
</dbReference>
<evidence type="ECO:0000256" key="5">
    <source>
        <dbReference type="ARBA" id="ARBA00022840"/>
    </source>
</evidence>
<feature type="region of interest" description="Disordered" evidence="11">
    <location>
        <begin position="1"/>
        <end position="45"/>
    </location>
</feature>
<dbReference type="InterPro" id="IPR045076">
    <property type="entry name" value="MutS"/>
</dbReference>
<feature type="binding site" evidence="9">
    <location>
        <begin position="714"/>
        <end position="721"/>
    </location>
    <ligand>
        <name>ATP</name>
        <dbReference type="ChEBI" id="CHEBI:30616"/>
    </ligand>
</feature>
<dbReference type="HAMAP" id="MF_00096">
    <property type="entry name" value="MutS"/>
    <property type="match status" value="1"/>
</dbReference>
<dbReference type="NCBIfam" id="TIGR01070">
    <property type="entry name" value="mutS1"/>
    <property type="match status" value="1"/>
</dbReference>
<evidence type="ECO:0000256" key="6">
    <source>
        <dbReference type="ARBA" id="ARBA00023125"/>
    </source>
</evidence>
<organism evidence="13 14">
    <name type="scientific">Paraburkholderia rhizosphaerae</name>
    <dbReference type="NCBI Taxonomy" id="480658"/>
    <lineage>
        <taxon>Bacteria</taxon>
        <taxon>Pseudomonadati</taxon>
        <taxon>Pseudomonadota</taxon>
        <taxon>Betaproteobacteria</taxon>
        <taxon>Burkholderiales</taxon>
        <taxon>Burkholderiaceae</taxon>
        <taxon>Paraburkholderia</taxon>
    </lineage>
</organism>
<dbReference type="InterPro" id="IPR036187">
    <property type="entry name" value="DNA_mismatch_repair_MutS_sf"/>
</dbReference>
<proteinExistence type="inferred from homology"/>
<dbReference type="InterPro" id="IPR007860">
    <property type="entry name" value="DNA_mmatch_repair_MutS_con_dom"/>
</dbReference>
<evidence type="ECO:0000256" key="11">
    <source>
        <dbReference type="SAM" id="MobiDB-lite"/>
    </source>
</evidence>
<evidence type="ECO:0000256" key="7">
    <source>
        <dbReference type="ARBA" id="ARBA00023204"/>
    </source>
</evidence>
<dbReference type="SMART" id="SM00533">
    <property type="entry name" value="MUTSd"/>
    <property type="match status" value="1"/>
</dbReference>
<dbReference type="EMBL" id="SORE01000015">
    <property type="protein sequence ID" value="TDY45065.1"/>
    <property type="molecule type" value="Genomic_DNA"/>
</dbReference>
<dbReference type="SUPFAM" id="SSF55271">
    <property type="entry name" value="DNA repair protein MutS, domain I"/>
    <property type="match status" value="1"/>
</dbReference>
<accession>A0A4V3HE66</accession>
<dbReference type="NCBIfam" id="NF003810">
    <property type="entry name" value="PRK05399.1"/>
    <property type="match status" value="1"/>
</dbReference>
<keyword evidence="4 9" id="KW-0227">DNA damage</keyword>
<evidence type="ECO:0000313" key="13">
    <source>
        <dbReference type="EMBL" id="TDY45065.1"/>
    </source>
</evidence>
<dbReference type="Pfam" id="PF05188">
    <property type="entry name" value="MutS_II"/>
    <property type="match status" value="1"/>
</dbReference>
<keyword evidence="3 9" id="KW-0547">Nucleotide-binding</keyword>
<comment type="function">
    <text evidence="8 9">This protein is involved in the repair of mismatches in DNA. It is possible that it carries out the mismatch recognition step. This protein has a weak ATPase activity.</text>
</comment>
<dbReference type="PIRSF" id="PIRSF037677">
    <property type="entry name" value="DNA_mis_repair_Msh6"/>
    <property type="match status" value="1"/>
</dbReference>
<dbReference type="Gene3D" id="3.30.420.110">
    <property type="entry name" value="MutS, connector domain"/>
    <property type="match status" value="1"/>
</dbReference>
<dbReference type="Gene3D" id="6.10.140.430">
    <property type="match status" value="1"/>
</dbReference>
<keyword evidence="6 9" id="KW-0238">DNA-binding</keyword>
<dbReference type="Proteomes" id="UP000295509">
    <property type="component" value="Unassembled WGS sequence"/>
</dbReference>
<evidence type="ECO:0000313" key="14">
    <source>
        <dbReference type="Proteomes" id="UP000295509"/>
    </source>
</evidence>
<evidence type="ECO:0000256" key="9">
    <source>
        <dbReference type="HAMAP-Rule" id="MF_00096"/>
    </source>
</evidence>
<dbReference type="GO" id="GO:0005829">
    <property type="term" value="C:cytosol"/>
    <property type="evidence" value="ECO:0007669"/>
    <property type="project" value="TreeGrafter"/>
</dbReference>
<dbReference type="PANTHER" id="PTHR11361:SF34">
    <property type="entry name" value="DNA MISMATCH REPAIR PROTEIN MSH1, MITOCHONDRIAL"/>
    <property type="match status" value="1"/>
</dbReference>
<dbReference type="SUPFAM" id="SSF53150">
    <property type="entry name" value="DNA repair protein MutS, domain II"/>
    <property type="match status" value="1"/>
</dbReference>
<comment type="similarity">
    <text evidence="1 9 10">Belongs to the DNA mismatch repair MutS family.</text>
</comment>
<evidence type="ECO:0000256" key="8">
    <source>
        <dbReference type="ARBA" id="ARBA00024647"/>
    </source>
</evidence>
<keyword evidence="7 9" id="KW-0234">DNA repair</keyword>
<dbReference type="SMART" id="SM00534">
    <property type="entry name" value="MUTSac"/>
    <property type="match status" value="1"/>
</dbReference>
<name>A0A4V3HE66_9BURK</name>
<dbReference type="GO" id="GO:0030983">
    <property type="term" value="F:mismatched DNA binding"/>
    <property type="evidence" value="ECO:0007669"/>
    <property type="project" value="InterPro"/>
</dbReference>
<dbReference type="PANTHER" id="PTHR11361">
    <property type="entry name" value="DNA MISMATCH REPAIR PROTEIN MUTS FAMILY MEMBER"/>
    <property type="match status" value="1"/>
</dbReference>
<dbReference type="Pfam" id="PF00488">
    <property type="entry name" value="MutS_V"/>
    <property type="match status" value="1"/>
</dbReference>
<dbReference type="Pfam" id="PF05192">
    <property type="entry name" value="MutS_III"/>
    <property type="match status" value="1"/>
</dbReference>
<dbReference type="GO" id="GO:0003684">
    <property type="term" value="F:damaged DNA binding"/>
    <property type="evidence" value="ECO:0007669"/>
    <property type="project" value="UniProtKB-UniRule"/>
</dbReference>
<dbReference type="Gene3D" id="3.40.1170.10">
    <property type="entry name" value="DNA repair protein MutS, domain I"/>
    <property type="match status" value="1"/>
</dbReference>
<dbReference type="InterPro" id="IPR017261">
    <property type="entry name" value="DNA_mismatch_repair_MutS/MSH"/>
</dbReference>
<dbReference type="InterPro" id="IPR007695">
    <property type="entry name" value="DNA_mismatch_repair_MutS-lik_N"/>
</dbReference>
<dbReference type="AlphaFoldDB" id="A0A4V3HE66"/>
<comment type="caution">
    <text evidence="13">The sequence shown here is derived from an EMBL/GenBank/DDBJ whole genome shotgun (WGS) entry which is preliminary data.</text>
</comment>
<dbReference type="GO" id="GO:0006298">
    <property type="term" value="P:mismatch repair"/>
    <property type="evidence" value="ECO:0007669"/>
    <property type="project" value="UniProtKB-UniRule"/>
</dbReference>
<gene>
    <name evidence="9" type="primary">mutS</name>
    <name evidence="13" type="ORF">BX592_11532</name>
</gene>
<feature type="region of interest" description="Disordered" evidence="11">
    <location>
        <begin position="897"/>
        <end position="936"/>
    </location>
</feature>
<protein>
    <recommendedName>
        <fullName evidence="2 9">DNA mismatch repair protein MutS</fullName>
    </recommendedName>
</protein>
<evidence type="ECO:0000256" key="10">
    <source>
        <dbReference type="RuleBase" id="RU003756"/>
    </source>
</evidence>
<dbReference type="Pfam" id="PF05190">
    <property type="entry name" value="MutS_IV"/>
    <property type="match status" value="1"/>
</dbReference>
<dbReference type="InterPro" id="IPR027417">
    <property type="entry name" value="P-loop_NTPase"/>
</dbReference>
<dbReference type="InterPro" id="IPR005748">
    <property type="entry name" value="DNA_mismatch_repair_MutS"/>
</dbReference>
<evidence type="ECO:0000256" key="2">
    <source>
        <dbReference type="ARBA" id="ARBA00021982"/>
    </source>
</evidence>
<dbReference type="PROSITE" id="PS00486">
    <property type="entry name" value="DNA_MISMATCH_REPAIR_2"/>
    <property type="match status" value="1"/>
</dbReference>
<sequence>MSERVHEPAKQPADQLTNDQHIKSHATNLGHSASFTAAPKGLNSRPELQRIKEPRMGTPIAAADEAPRASGVPGIQQDTARTAAPTPESAHTPMMQQYLRIKAEHPGTLVFYRMGDFYELFYDDAEKAARLLDLTLTQRGASAGTPIKMAGVPHHSVEQYLAKLVKLGESVAICEQIGDPATSKGPVERKVVRVVTPGTLTDAALLSDKSDVYLLAACAAHNRRGVATTVGLAWLNLASGALRLAEVAPDAVAAALERIRPAEILFADLPASDANAWSPPTGSGALTHVPSWHFDIASGKQRLCDQLDVASLDGFGAHSLTCACGAAGALLLYAAATQGQQLRHVRSLKVELESEYIGLDPATRRNLELTETLRGTESPTLFSLLDTCCTTMGSRLLRHWLHHPPRDASYAQARQQAIGALLDASAELNPATSIDTLRGALRQISDIERITGRLALLSARPRDLSSLRDTFIALPELRAQLAGIAANAPSLARVDASLEPPVACVELLSRAVAPEPAAMIRDGGVIARGYDAELDELRDISENCGQFLIDLETRERSRTGIGNLRVEYNKVHGFYIEVTRGQTDKVPDDYRRRQTLKNAERYITPELKTFEDKALSAQERALAREKSLYDALLQALLPFIADCQRVAGALAELDLLVAFAERSRALDWVAPSFTPAGGIDIEQGRHPVVEAQVEQFIANDCLLTAERKLLLITGPNMGGKSTFMRQTALIALMAYVGSYVPARRASFGPIDRIFTRIGAADDLAGGRSTFMVEMTEAAAILNDATPQSLVLMDEIGRGTSTFDGLALAWAIARHLLAHNGSQTLFATHYFELTQLPAEFPQAANVHLSAVEHGHGIVFLHAVNDGPANQSYGLQVAQLAGVPAAVIRAARKHLAHLEQQSAAQPAPQLDLFAPPPLVHDADDDQDDDAAAARSDPATDALVERLRAIDPNELRPRDALDLLYELHELATAPDAQR</sequence>
<dbReference type="GO" id="GO:0005524">
    <property type="term" value="F:ATP binding"/>
    <property type="evidence" value="ECO:0007669"/>
    <property type="project" value="UniProtKB-UniRule"/>
</dbReference>
<dbReference type="InterPro" id="IPR007696">
    <property type="entry name" value="DNA_mismatch_repair_MutS_core"/>
</dbReference>
<dbReference type="InterPro" id="IPR000432">
    <property type="entry name" value="DNA_mismatch_repair_MutS_C"/>
</dbReference>
<keyword evidence="14" id="KW-1185">Reference proteome</keyword>
<dbReference type="CDD" id="cd03284">
    <property type="entry name" value="ABC_MutS1"/>
    <property type="match status" value="1"/>
</dbReference>
<evidence type="ECO:0000256" key="1">
    <source>
        <dbReference type="ARBA" id="ARBA00006271"/>
    </source>
</evidence>
<keyword evidence="5 9" id="KW-0067">ATP-binding</keyword>
<reference evidence="13 14" key="1">
    <citation type="submission" date="2019-03" db="EMBL/GenBank/DDBJ databases">
        <title>Genomic Encyclopedia of Type Strains, Phase III (KMG-III): the genomes of soil and plant-associated and newly described type strains.</title>
        <authorList>
            <person name="Whitman W."/>
        </authorList>
    </citation>
    <scope>NUCLEOTIDE SEQUENCE [LARGE SCALE GENOMIC DNA]</scope>
    <source>
        <strain evidence="13 14">LMG 29544</strain>
    </source>
</reference>
<dbReference type="InterPro" id="IPR016151">
    <property type="entry name" value="DNA_mismatch_repair_MutS_N"/>
</dbReference>
<dbReference type="FunFam" id="3.40.50.300:FF:000870">
    <property type="entry name" value="MutS protein homolog 4"/>
    <property type="match status" value="1"/>
</dbReference>
<dbReference type="InterPro" id="IPR036678">
    <property type="entry name" value="MutS_con_dom_sf"/>
</dbReference>